<name>A0AAV6VVB8_9ARAC</name>
<keyword evidence="3" id="KW-1185">Reference proteome</keyword>
<dbReference type="Proteomes" id="UP000827092">
    <property type="component" value="Unassembled WGS sequence"/>
</dbReference>
<feature type="compositionally biased region" description="Polar residues" evidence="1">
    <location>
        <begin position="13"/>
        <end position="22"/>
    </location>
</feature>
<evidence type="ECO:0000313" key="2">
    <source>
        <dbReference type="EMBL" id="KAG8200907.1"/>
    </source>
</evidence>
<protein>
    <submittedName>
        <fullName evidence="2">Uncharacterized protein</fullName>
    </submittedName>
</protein>
<dbReference type="EMBL" id="JAFNEN010000011">
    <property type="protein sequence ID" value="KAG8200907.1"/>
    <property type="molecule type" value="Genomic_DNA"/>
</dbReference>
<comment type="caution">
    <text evidence="2">The sequence shown here is derived from an EMBL/GenBank/DDBJ whole genome shotgun (WGS) entry which is preliminary data.</text>
</comment>
<evidence type="ECO:0000313" key="3">
    <source>
        <dbReference type="Proteomes" id="UP000827092"/>
    </source>
</evidence>
<dbReference type="AlphaFoldDB" id="A0AAV6VVB8"/>
<feature type="region of interest" description="Disordered" evidence="1">
    <location>
        <begin position="51"/>
        <end position="99"/>
    </location>
</feature>
<reference evidence="2 3" key="1">
    <citation type="journal article" date="2022" name="Nat. Ecol. Evol.">
        <title>A masculinizing supergene underlies an exaggerated male reproductive morph in a spider.</title>
        <authorList>
            <person name="Hendrickx F."/>
            <person name="De Corte Z."/>
            <person name="Sonet G."/>
            <person name="Van Belleghem S.M."/>
            <person name="Kostlbacher S."/>
            <person name="Vangestel C."/>
        </authorList>
    </citation>
    <scope>NUCLEOTIDE SEQUENCE [LARGE SCALE GENOMIC DNA]</scope>
    <source>
        <strain evidence="2">W744_W776</strain>
    </source>
</reference>
<organism evidence="2 3">
    <name type="scientific">Oedothorax gibbosus</name>
    <dbReference type="NCBI Taxonomy" id="931172"/>
    <lineage>
        <taxon>Eukaryota</taxon>
        <taxon>Metazoa</taxon>
        <taxon>Ecdysozoa</taxon>
        <taxon>Arthropoda</taxon>
        <taxon>Chelicerata</taxon>
        <taxon>Arachnida</taxon>
        <taxon>Araneae</taxon>
        <taxon>Araneomorphae</taxon>
        <taxon>Entelegynae</taxon>
        <taxon>Araneoidea</taxon>
        <taxon>Linyphiidae</taxon>
        <taxon>Erigoninae</taxon>
        <taxon>Oedothorax</taxon>
    </lineage>
</organism>
<accession>A0AAV6VVB8</accession>
<sequence length="99" mass="10543">MSKKETPIPSASFPANTHSVSSEDGLLCLGGVQETRITSKGRNARNHINNLVPFGQSTFPEGSPKSDVNEAARNPNWTQQQASRSKDGGGKLAHLVGDK</sequence>
<feature type="compositionally biased region" description="Polar residues" evidence="1">
    <location>
        <begin position="51"/>
        <end position="60"/>
    </location>
</feature>
<feature type="region of interest" description="Disordered" evidence="1">
    <location>
        <begin position="1"/>
        <end position="22"/>
    </location>
</feature>
<proteinExistence type="predicted"/>
<evidence type="ECO:0000256" key="1">
    <source>
        <dbReference type="SAM" id="MobiDB-lite"/>
    </source>
</evidence>
<gene>
    <name evidence="2" type="ORF">JTE90_020547</name>
</gene>